<dbReference type="Proteomes" id="UP001642409">
    <property type="component" value="Unassembled WGS sequence"/>
</dbReference>
<reference evidence="3 4" key="2">
    <citation type="submission" date="2024-07" db="EMBL/GenBank/DDBJ databases">
        <authorList>
            <person name="Akdeniz Z."/>
        </authorList>
    </citation>
    <scope>NUCLEOTIDE SEQUENCE [LARGE SCALE GENOMIC DNA]</scope>
</reference>
<keyword evidence="4" id="KW-1185">Reference proteome</keyword>
<evidence type="ECO:0000313" key="2">
    <source>
        <dbReference type="EMBL" id="CAI9953011.1"/>
    </source>
</evidence>
<comment type="caution">
    <text evidence="2">The sequence shown here is derived from an EMBL/GenBank/DDBJ whole genome shotgun (WGS) entry which is preliminary data.</text>
</comment>
<dbReference type="EMBL" id="CAXDID020000131">
    <property type="protein sequence ID" value="CAL6035372.1"/>
    <property type="molecule type" value="Genomic_DNA"/>
</dbReference>
<keyword evidence="1" id="KW-0472">Membrane</keyword>
<sequence>MIAKIRILYGSQRVSEPQYKLHILVFLMFPKNWTDLTWNQYNIHVWMHGRDSGRQSLNLSRCAQIGSRQFGELFWILLLNAFLTITDQIFGCVSQIFLNLSQYLFFC</sequence>
<dbReference type="EMBL" id="CATOUU010000836">
    <property type="protein sequence ID" value="CAI9953011.1"/>
    <property type="molecule type" value="Genomic_DNA"/>
</dbReference>
<evidence type="ECO:0000256" key="1">
    <source>
        <dbReference type="SAM" id="Phobius"/>
    </source>
</evidence>
<proteinExistence type="predicted"/>
<keyword evidence="1" id="KW-0812">Transmembrane</keyword>
<organism evidence="2">
    <name type="scientific">Hexamita inflata</name>
    <dbReference type="NCBI Taxonomy" id="28002"/>
    <lineage>
        <taxon>Eukaryota</taxon>
        <taxon>Metamonada</taxon>
        <taxon>Diplomonadida</taxon>
        <taxon>Hexamitidae</taxon>
        <taxon>Hexamitinae</taxon>
        <taxon>Hexamita</taxon>
    </lineage>
</organism>
<dbReference type="AlphaFoldDB" id="A0AA86Q6C9"/>
<evidence type="ECO:0000313" key="4">
    <source>
        <dbReference type="Proteomes" id="UP001642409"/>
    </source>
</evidence>
<accession>A0AA86Q6C9</accession>
<gene>
    <name evidence="3" type="ORF">HINF_LOCUS35895</name>
    <name evidence="2" type="ORF">HINF_LOCUS40656</name>
</gene>
<feature type="transmembrane region" description="Helical" evidence="1">
    <location>
        <begin position="73"/>
        <end position="98"/>
    </location>
</feature>
<name>A0AA86Q6C9_9EUKA</name>
<reference evidence="2" key="1">
    <citation type="submission" date="2023-06" db="EMBL/GenBank/DDBJ databases">
        <authorList>
            <person name="Kurt Z."/>
        </authorList>
    </citation>
    <scope>NUCLEOTIDE SEQUENCE</scope>
</reference>
<keyword evidence="1" id="KW-1133">Transmembrane helix</keyword>
<protein>
    <submittedName>
        <fullName evidence="3">Hypothetical_protein</fullName>
    </submittedName>
</protein>
<evidence type="ECO:0000313" key="3">
    <source>
        <dbReference type="EMBL" id="CAL6035372.1"/>
    </source>
</evidence>